<comment type="similarity">
    <text evidence="3 18">Belongs to the complex I subunit 2 family.</text>
</comment>
<evidence type="ECO:0000256" key="1">
    <source>
        <dbReference type="ARBA" id="ARBA00003257"/>
    </source>
</evidence>
<evidence type="ECO:0000256" key="16">
    <source>
        <dbReference type="ARBA" id="ARBA00023136"/>
    </source>
</evidence>
<dbReference type="PANTHER" id="PTHR46552">
    <property type="entry name" value="NADH-UBIQUINONE OXIDOREDUCTASE CHAIN 2"/>
    <property type="match status" value="1"/>
</dbReference>
<evidence type="ECO:0000256" key="5">
    <source>
        <dbReference type="ARBA" id="ARBA00021008"/>
    </source>
</evidence>
<comment type="function">
    <text evidence="18">Core subunit of the mitochondrial membrane respiratory chain NADH dehydrogenase (Complex I) which catalyzes electron transfer from NADH through the respiratory chain, using ubiquinone as an electron acceptor. Essential for the catalytic activity and assembly of complex I.</text>
</comment>
<accession>A0A140CVJ2</accession>
<dbReference type="InterPro" id="IPR003917">
    <property type="entry name" value="NADH_UbQ_OxRdtase_chain2"/>
</dbReference>
<sequence>MFFLLFYKMFFMIKLFFYTWSKKSFFFFLLIMSTLISITSSSWMGCWMGLEINLLSFIVLMSMPSNFINSKLTLKYFFIQSIASLNFLFSILTLFTCLKMLKFIPIFMNMTMLMKLGSAPMHFWFIKISKKLSWNNNFFLMTWQKISPMIFISYMMNFNLMIYTAILNMLISMKGSFNQTSLRKLMAFSSINNLGWLILTLLISENLWTLYFSFYFIFTLLICLIFQINKLFYLNQLFNLNNNFTFKLMIFLNFVSLSGLPPFSGFFPKWMTLNNLIFNNQLLLSFILIMSSLIMSFVYFKMIYSSFMMISLKFKWIKSSFNMKMNYIMNFINIIMTFGIMLCSYVFFLY</sequence>
<dbReference type="PRINTS" id="PR01436">
    <property type="entry name" value="NADHDHGNASE2"/>
</dbReference>
<keyword evidence="8 18" id="KW-0812">Transmembrane</keyword>
<geneLocation type="mitochondrion" evidence="20"/>
<comment type="catalytic activity">
    <reaction evidence="17 18">
        <text>a ubiquinone + NADH + 5 H(+)(in) = a ubiquinol + NAD(+) + 4 H(+)(out)</text>
        <dbReference type="Rhea" id="RHEA:29091"/>
        <dbReference type="Rhea" id="RHEA-COMP:9565"/>
        <dbReference type="Rhea" id="RHEA-COMP:9566"/>
        <dbReference type="ChEBI" id="CHEBI:15378"/>
        <dbReference type="ChEBI" id="CHEBI:16389"/>
        <dbReference type="ChEBI" id="CHEBI:17976"/>
        <dbReference type="ChEBI" id="CHEBI:57540"/>
        <dbReference type="ChEBI" id="CHEBI:57945"/>
        <dbReference type="EC" id="7.1.1.2"/>
    </reaction>
</comment>
<evidence type="ECO:0000256" key="7">
    <source>
        <dbReference type="ARBA" id="ARBA00022660"/>
    </source>
</evidence>
<protein>
    <recommendedName>
        <fullName evidence="5 18">NADH-ubiquinone oxidoreductase chain 2</fullName>
        <ecNumber evidence="4 18">7.1.1.2</ecNumber>
    </recommendedName>
</protein>
<keyword evidence="7 18" id="KW-0679">Respiratory chain</keyword>
<evidence type="ECO:0000256" key="15">
    <source>
        <dbReference type="ARBA" id="ARBA00023128"/>
    </source>
</evidence>
<feature type="transmembrane region" description="Helical" evidence="18">
    <location>
        <begin position="244"/>
        <end position="263"/>
    </location>
</feature>
<evidence type="ECO:0000256" key="14">
    <source>
        <dbReference type="ARBA" id="ARBA00023075"/>
    </source>
</evidence>
<feature type="transmembrane region" description="Helical" evidence="18">
    <location>
        <begin position="325"/>
        <end position="348"/>
    </location>
</feature>
<comment type="subcellular location">
    <subcellularLocation>
        <location evidence="2 18">Mitochondrion inner membrane</location>
        <topology evidence="2 18">Multi-pass membrane protein</topology>
    </subcellularLocation>
</comment>
<evidence type="ECO:0000256" key="12">
    <source>
        <dbReference type="ARBA" id="ARBA00022989"/>
    </source>
</evidence>
<evidence type="ECO:0000256" key="17">
    <source>
        <dbReference type="ARBA" id="ARBA00049551"/>
    </source>
</evidence>
<reference evidence="20" key="1">
    <citation type="journal article" date="2015" name="Mol. Phylogenet. Evol.">
        <title>Mitogenomics of 'Old World Acraea' butterflies reveals a highly divergent 'Bematistes'.</title>
        <authorList>
            <person name="Timmermans M.J."/>
            <person name="Lees D.C."/>
            <person name="Thompson M.J."/>
            <person name="Safian S."/>
            <person name="Brattstrom O."/>
        </authorList>
    </citation>
    <scope>NUCLEOTIDE SEQUENCE</scope>
</reference>
<keyword evidence="14 18" id="KW-0830">Ubiquinone</keyword>
<evidence type="ECO:0000259" key="19">
    <source>
        <dbReference type="Pfam" id="PF00361"/>
    </source>
</evidence>
<evidence type="ECO:0000313" key="20">
    <source>
        <dbReference type="EMBL" id="AMJ17316.1"/>
    </source>
</evidence>
<dbReference type="AlphaFoldDB" id="A0A140CVJ2"/>
<dbReference type="GeneID" id="26899775"/>
<proteinExistence type="inferred from homology"/>
<feature type="transmembrane region" description="Helical" evidence="18">
    <location>
        <begin position="146"/>
        <end position="173"/>
    </location>
</feature>
<keyword evidence="16 18" id="KW-0472">Membrane</keyword>
<dbReference type="Pfam" id="PF00361">
    <property type="entry name" value="Proton_antipo_M"/>
    <property type="match status" value="1"/>
</dbReference>
<dbReference type="InterPro" id="IPR001750">
    <property type="entry name" value="ND/Mrp_TM"/>
</dbReference>
<evidence type="ECO:0000256" key="10">
    <source>
        <dbReference type="ARBA" id="ARBA00022967"/>
    </source>
</evidence>
<feature type="transmembrane region" description="Helical" evidence="18">
    <location>
        <begin position="210"/>
        <end position="232"/>
    </location>
</feature>
<feature type="domain" description="NADH:quinone oxidoreductase/Mrp antiporter transmembrane" evidence="19">
    <location>
        <begin position="40"/>
        <end position="294"/>
    </location>
</feature>
<keyword evidence="9 18" id="KW-0999">Mitochondrion inner membrane</keyword>
<feature type="transmembrane region" description="Helical" evidence="18">
    <location>
        <begin position="107"/>
        <end position="126"/>
    </location>
</feature>
<dbReference type="GO" id="GO:0006120">
    <property type="term" value="P:mitochondrial electron transport, NADH to ubiquinone"/>
    <property type="evidence" value="ECO:0007669"/>
    <property type="project" value="InterPro"/>
</dbReference>
<keyword evidence="15 18" id="KW-0496">Mitochondrion</keyword>
<evidence type="ECO:0000256" key="11">
    <source>
        <dbReference type="ARBA" id="ARBA00022982"/>
    </source>
</evidence>
<evidence type="ECO:0000256" key="18">
    <source>
        <dbReference type="RuleBase" id="RU003403"/>
    </source>
</evidence>
<dbReference type="EC" id="7.1.1.2" evidence="4 18"/>
<evidence type="ECO:0000256" key="9">
    <source>
        <dbReference type="ARBA" id="ARBA00022792"/>
    </source>
</evidence>
<organism evidence="20">
    <name type="scientific">Acraea vestalis</name>
    <dbReference type="NCBI Taxonomy" id="1156543"/>
    <lineage>
        <taxon>Eukaryota</taxon>
        <taxon>Metazoa</taxon>
        <taxon>Ecdysozoa</taxon>
        <taxon>Arthropoda</taxon>
        <taxon>Hexapoda</taxon>
        <taxon>Insecta</taxon>
        <taxon>Pterygota</taxon>
        <taxon>Neoptera</taxon>
        <taxon>Endopterygota</taxon>
        <taxon>Lepidoptera</taxon>
        <taxon>Glossata</taxon>
        <taxon>Ditrysia</taxon>
        <taxon>Papilionoidea</taxon>
        <taxon>Nymphalidae</taxon>
        <taxon>Heliconiinae</taxon>
        <taxon>Acraeini</taxon>
        <taxon>Acraea</taxon>
    </lineage>
</organism>
<feature type="transmembrane region" description="Helical" evidence="18">
    <location>
        <begin position="185"/>
        <end position="204"/>
    </location>
</feature>
<evidence type="ECO:0000256" key="3">
    <source>
        <dbReference type="ARBA" id="ARBA00007012"/>
    </source>
</evidence>
<evidence type="ECO:0000256" key="6">
    <source>
        <dbReference type="ARBA" id="ARBA00022448"/>
    </source>
</evidence>
<keyword evidence="6" id="KW-0813">Transport</keyword>
<dbReference type="GO" id="GO:0008137">
    <property type="term" value="F:NADH dehydrogenase (ubiquinone) activity"/>
    <property type="evidence" value="ECO:0007669"/>
    <property type="project" value="UniProtKB-EC"/>
</dbReference>
<evidence type="ECO:0000256" key="2">
    <source>
        <dbReference type="ARBA" id="ARBA00004448"/>
    </source>
</evidence>
<name>A0A140CVJ2_9NEOP</name>
<feature type="transmembrane region" description="Helical" evidence="18">
    <location>
        <begin position="283"/>
        <end position="304"/>
    </location>
</feature>
<keyword evidence="11 18" id="KW-0249">Electron transport</keyword>
<dbReference type="EMBL" id="KT371375">
    <property type="protein sequence ID" value="AMJ17316.1"/>
    <property type="molecule type" value="Genomic_DNA"/>
</dbReference>
<keyword evidence="13 18" id="KW-0520">NAD</keyword>
<dbReference type="GO" id="GO:0005743">
    <property type="term" value="C:mitochondrial inner membrane"/>
    <property type="evidence" value="ECO:0007669"/>
    <property type="project" value="UniProtKB-SubCell"/>
</dbReference>
<dbReference type="RefSeq" id="YP_009236859.1">
    <property type="nucleotide sequence ID" value="NC_029513.1"/>
</dbReference>
<evidence type="ECO:0000256" key="8">
    <source>
        <dbReference type="ARBA" id="ARBA00022692"/>
    </source>
</evidence>
<gene>
    <name evidence="20" type="primary">ND2</name>
</gene>
<dbReference type="InterPro" id="IPR050175">
    <property type="entry name" value="Complex_I_Subunit_2"/>
</dbReference>
<keyword evidence="12 18" id="KW-1133">Transmembrane helix</keyword>
<keyword evidence="10 18" id="KW-1278">Translocase</keyword>
<dbReference type="PANTHER" id="PTHR46552:SF1">
    <property type="entry name" value="NADH-UBIQUINONE OXIDOREDUCTASE CHAIN 2"/>
    <property type="match status" value="1"/>
</dbReference>
<reference evidence="20" key="2">
    <citation type="submission" date="2015-08" db="EMBL/GenBank/DDBJ databases">
        <authorList>
            <person name="Babu N.S."/>
            <person name="Beckwith C.J."/>
            <person name="Beseler K.G."/>
            <person name="Brison A."/>
            <person name="Carone J.V."/>
            <person name="Caskin T.P."/>
            <person name="Diamond M."/>
            <person name="Durham M.E."/>
            <person name="Foxe J.M."/>
            <person name="Go M."/>
            <person name="Henderson B.A."/>
            <person name="Jones I.B."/>
            <person name="McGettigan J.A."/>
            <person name="Micheletti S.J."/>
            <person name="Nasrallah M.E."/>
            <person name="Ortiz D."/>
            <person name="Piller C.R."/>
            <person name="Privatt S.R."/>
            <person name="Schneider S.L."/>
            <person name="Sharp S."/>
            <person name="Smith T.C."/>
            <person name="Stanton J.D."/>
            <person name="Ullery H.E."/>
            <person name="Wilson R.J."/>
            <person name="Serrano M.G."/>
            <person name="Buck G."/>
            <person name="Lee V."/>
            <person name="Wang Y."/>
            <person name="Carvalho R."/>
            <person name="Voegtly L."/>
            <person name="Shi R."/>
            <person name="Duckworth R."/>
            <person name="Johnson A."/>
            <person name="Loviza R."/>
            <person name="Walstead R."/>
            <person name="Shah Z."/>
            <person name="Kiflezghi M."/>
            <person name="Wade K."/>
            <person name="Ball S.L."/>
            <person name="Bradley K.W."/>
            <person name="Asai D.J."/>
            <person name="Bowman C.A."/>
            <person name="Russell D.A."/>
            <person name="Pope W.H."/>
            <person name="Jacobs-Sera D."/>
            <person name="Hendrix R.W."/>
            <person name="Hatfull G.F."/>
        </authorList>
    </citation>
    <scope>NUCLEOTIDE SEQUENCE</scope>
</reference>
<evidence type="ECO:0000256" key="4">
    <source>
        <dbReference type="ARBA" id="ARBA00012944"/>
    </source>
</evidence>
<comment type="function">
    <text evidence="1">Core subunit of the mitochondrial membrane respiratory chain NADH dehydrogenase (Complex I) that is believed to belong to the minimal assembly required for catalysis. Complex I functions in the transfer of electrons from NADH to the respiratory chain. The immediate electron acceptor for the enzyme is believed to be ubiquinone.</text>
</comment>
<dbReference type="CTD" id="4536"/>
<evidence type="ECO:0000256" key="13">
    <source>
        <dbReference type="ARBA" id="ARBA00023027"/>
    </source>
</evidence>
<feature type="transmembrane region" description="Helical" evidence="18">
    <location>
        <begin position="76"/>
        <end position="95"/>
    </location>
</feature>